<evidence type="ECO:0000256" key="1">
    <source>
        <dbReference type="SAM" id="MobiDB-lite"/>
    </source>
</evidence>
<sequence>ISVLIFALFLGRSRSSQIKAARLERWAKTGFQYLKLNLCQRVSSLSEPECKRLAQLPQTGVAVYASEPNSGEKVLAILPDSPSSKTGRPAMGMRSGPEVAKRVPGLATELLPGSTAHDAVLALDPSPGESFGHPIILFYIDFNMSKKKCGHREGIHMGDECMTLALKSRCENLLKRRQSRSERQGTKGRARRSHLAAGPHSSRAKRMGGVCEVHFLPLVVGVKDLSRTQRLHCVEHRDFAPCPRPLPITSPSPSAASCELNKNTRRCHQQHLLTRQSCRVYQTCDHAILLSGGWQEQITYQRHMQNILHFYRMLRSNGFEKEHIKTFFAGDGQAAEKEAEGIYPATEKVAIRSYISYICRAIHCADSLVLYLNSPTRNDGTMLLWDVNKNGIADPKERYSVNELLSDLESCQARRVLLFVEQSYSTTLARKLRSSGKHSNVALLSGAPWGGTFSQFWGALHPGQCLVDHLRKVPSTPRMPETDLGLLNVTLSGAPCNATPPLTEAEMRKEYMGCQNLPTALWYQHLHRQGDKQD</sequence>
<dbReference type="PANTHER" id="PTHR35842:SF1">
    <property type="entry name" value="SI:CH211-67E16.11"/>
    <property type="match status" value="1"/>
</dbReference>
<evidence type="ECO:0000313" key="4">
    <source>
        <dbReference type="Proteomes" id="UP000018468"/>
    </source>
</evidence>
<feature type="compositionally biased region" description="Basic and acidic residues" evidence="1">
    <location>
        <begin position="175"/>
        <end position="185"/>
    </location>
</feature>
<reference evidence="4" key="1">
    <citation type="submission" date="2011-12" db="EMBL/GenBank/DDBJ databases">
        <title>The Draft Genome of Lepisosteus oculatus.</title>
        <authorList>
            <consortium name="The Broad Institute Genome Assembly &amp; Analysis Group"/>
            <consortium name="Computational R&amp;D Group"/>
            <consortium name="and Sequencing Platform"/>
            <person name="Di Palma F."/>
            <person name="Alfoldi J."/>
            <person name="Johnson J."/>
            <person name="Berlin A."/>
            <person name="Gnerre S."/>
            <person name="Jaffe D."/>
            <person name="MacCallum I."/>
            <person name="Young S."/>
            <person name="Walker B.J."/>
            <person name="Lander E.S."/>
            <person name="Lindblad-Toh K."/>
        </authorList>
    </citation>
    <scope>NUCLEOTIDE SEQUENCE [LARGE SCALE GENOMIC DNA]</scope>
</reference>
<dbReference type="HOGENOM" id="CLU_026328_0_0_1"/>
<evidence type="ECO:0000256" key="2">
    <source>
        <dbReference type="SAM" id="SignalP"/>
    </source>
</evidence>
<proteinExistence type="predicted"/>
<accession>W5MYN8</accession>
<dbReference type="Proteomes" id="UP000018468">
    <property type="component" value="Linkage group LG12"/>
</dbReference>
<dbReference type="Ensembl" id="ENSLOCT00000013526.1">
    <property type="protein sequence ID" value="ENSLOCP00000013497.1"/>
    <property type="gene ID" value="ENSLOCG00000011002.1"/>
</dbReference>
<dbReference type="PANTHER" id="PTHR35842">
    <property type="entry name" value="SI:CH211-67E16.11"/>
    <property type="match status" value="1"/>
</dbReference>
<feature type="chain" id="PRO_5012113356" evidence="2">
    <location>
        <begin position="16"/>
        <end position="534"/>
    </location>
</feature>
<dbReference type="OMA" id="EFARCPQ"/>
<keyword evidence="4" id="KW-1185">Reference proteome</keyword>
<dbReference type="EMBL" id="AHAT01031357">
    <property type="status" value="NOT_ANNOTATED_CDS"/>
    <property type="molecule type" value="Genomic_DNA"/>
</dbReference>
<dbReference type="AlphaFoldDB" id="W5MYN8"/>
<dbReference type="eggNOG" id="ENOG502QT56">
    <property type="taxonomic scope" value="Eukaryota"/>
</dbReference>
<feature type="region of interest" description="Disordered" evidence="1">
    <location>
        <begin position="80"/>
        <end position="99"/>
    </location>
</feature>
<feature type="region of interest" description="Disordered" evidence="1">
    <location>
        <begin position="175"/>
        <end position="203"/>
    </location>
</feature>
<name>W5MYN8_LEPOC</name>
<feature type="signal peptide" evidence="2">
    <location>
        <begin position="1"/>
        <end position="15"/>
    </location>
</feature>
<reference evidence="3" key="3">
    <citation type="submission" date="2025-09" db="UniProtKB">
        <authorList>
            <consortium name="Ensembl"/>
        </authorList>
    </citation>
    <scope>IDENTIFICATION</scope>
</reference>
<evidence type="ECO:0000313" key="3">
    <source>
        <dbReference type="Ensembl" id="ENSLOCP00000013497.1"/>
    </source>
</evidence>
<dbReference type="Bgee" id="ENSLOCG00000011002">
    <property type="expression patterns" value="Expressed in zone of skin and 5 other cell types or tissues"/>
</dbReference>
<protein>
    <submittedName>
        <fullName evidence="3">Si:ch211-67e16.11</fullName>
    </submittedName>
</protein>
<keyword evidence="2" id="KW-0732">Signal</keyword>
<organism evidence="3 4">
    <name type="scientific">Lepisosteus oculatus</name>
    <name type="common">Spotted gar</name>
    <dbReference type="NCBI Taxonomy" id="7918"/>
    <lineage>
        <taxon>Eukaryota</taxon>
        <taxon>Metazoa</taxon>
        <taxon>Chordata</taxon>
        <taxon>Craniata</taxon>
        <taxon>Vertebrata</taxon>
        <taxon>Euteleostomi</taxon>
        <taxon>Actinopterygii</taxon>
        <taxon>Neopterygii</taxon>
        <taxon>Holostei</taxon>
        <taxon>Semionotiformes</taxon>
        <taxon>Lepisosteidae</taxon>
        <taxon>Lepisosteus</taxon>
    </lineage>
</organism>
<reference evidence="3" key="2">
    <citation type="submission" date="2025-08" db="UniProtKB">
        <authorList>
            <consortium name="Ensembl"/>
        </authorList>
    </citation>
    <scope>IDENTIFICATION</scope>
</reference>
<dbReference type="GeneTree" id="ENSGT00530000068353"/>
<dbReference type="EMBL" id="AHAT01031358">
    <property type="status" value="NOT_ANNOTATED_CDS"/>
    <property type="molecule type" value="Genomic_DNA"/>
</dbReference>
<dbReference type="InParanoid" id="W5MYN8"/>